<reference evidence="3 4" key="1">
    <citation type="submission" date="2013-09" db="EMBL/GenBank/DDBJ databases">
        <title>Whole genome shotgun sequence of Vibrio azureus NBRC 104587.</title>
        <authorList>
            <person name="Isaki S."/>
            <person name="Hosoyama A."/>
            <person name="Numata M."/>
            <person name="Hashimoto M."/>
            <person name="Hosoyama Y."/>
            <person name="Tsuchikane K."/>
            <person name="Noguchi M."/>
            <person name="Hirakata S."/>
            <person name="Ichikawa N."/>
            <person name="Ohji S."/>
            <person name="Yamazoe A."/>
            <person name="Fujita N."/>
        </authorList>
    </citation>
    <scope>NUCLEOTIDE SEQUENCE [LARGE SCALE GENOMIC DNA]</scope>
    <source>
        <strain evidence="3 4">NBRC 104587</strain>
    </source>
</reference>
<dbReference type="Gene3D" id="3.40.50.150">
    <property type="entry name" value="Vaccinia Virus protein VP39"/>
    <property type="match status" value="1"/>
</dbReference>
<dbReference type="InterPro" id="IPR029058">
    <property type="entry name" value="AB_hydrolase_fold"/>
</dbReference>
<dbReference type="EMBL" id="BATL01000133">
    <property type="protein sequence ID" value="GAD78150.1"/>
    <property type="molecule type" value="Genomic_DNA"/>
</dbReference>
<name>U3AWM6_9VIBR</name>
<dbReference type="SUPFAM" id="SSF53474">
    <property type="entry name" value="alpha/beta-Hydrolases"/>
    <property type="match status" value="1"/>
</dbReference>
<gene>
    <name evidence="3" type="ORF">VAZ01S_133_00020</name>
</gene>
<evidence type="ECO:0000313" key="4">
    <source>
        <dbReference type="Proteomes" id="UP000016567"/>
    </source>
</evidence>
<dbReference type="Pfam" id="PF12146">
    <property type="entry name" value="Hydrolase_4"/>
    <property type="match status" value="1"/>
</dbReference>
<evidence type="ECO:0000259" key="1">
    <source>
        <dbReference type="Pfam" id="PF12146"/>
    </source>
</evidence>
<dbReference type="Proteomes" id="UP000016567">
    <property type="component" value="Unassembled WGS sequence"/>
</dbReference>
<dbReference type="InterPro" id="IPR022742">
    <property type="entry name" value="Hydrolase_4"/>
</dbReference>
<dbReference type="PANTHER" id="PTHR11614">
    <property type="entry name" value="PHOSPHOLIPASE-RELATED"/>
    <property type="match status" value="1"/>
</dbReference>
<organism evidence="3 4">
    <name type="scientific">Vibrio azureus NBRC 104587</name>
    <dbReference type="NCBI Taxonomy" id="1219077"/>
    <lineage>
        <taxon>Bacteria</taxon>
        <taxon>Pseudomonadati</taxon>
        <taxon>Pseudomonadota</taxon>
        <taxon>Gammaproteobacteria</taxon>
        <taxon>Vibrionales</taxon>
        <taxon>Vibrionaceae</taxon>
        <taxon>Vibrio</taxon>
    </lineage>
</organism>
<dbReference type="AlphaFoldDB" id="U3AWM6"/>
<dbReference type="SUPFAM" id="SSF53335">
    <property type="entry name" value="S-adenosyl-L-methionine-dependent methyltransferases"/>
    <property type="match status" value="1"/>
</dbReference>
<evidence type="ECO:0000259" key="2">
    <source>
        <dbReference type="Pfam" id="PF12147"/>
    </source>
</evidence>
<dbReference type="eggNOG" id="COG2267">
    <property type="taxonomic scope" value="Bacteria"/>
</dbReference>
<evidence type="ECO:0000313" key="3">
    <source>
        <dbReference type="EMBL" id="GAD78150.1"/>
    </source>
</evidence>
<dbReference type="InterPro" id="IPR022744">
    <property type="entry name" value="MeTrfase_dom_put"/>
</dbReference>
<evidence type="ECO:0008006" key="5">
    <source>
        <dbReference type="Google" id="ProtNLM"/>
    </source>
</evidence>
<comment type="caution">
    <text evidence="3">The sequence shown here is derived from an EMBL/GenBank/DDBJ whole genome shotgun (WGS) entry which is preliminary data.</text>
</comment>
<sequence>MSSSIANNQVDTMNKKAESFTTFDGQSLSYRVWKGTNSNGKILLFLHRGHEHSARLEEITKNTAFNGYTIYSFDSRGHGYSEAKPTFEFMNLVRDLNSFVSFICIQEKKEEQYIFLIANSVSGVVASTWVHDYAPKIAGMALVAPAFRIKLYIPFAKPLLKLALLFKPTLNITSYVKSKFLTHNKAEQIKYDNDDLITPNIPARQLTTLLDTGERIVADAAMITTPTLVLSAGKDYVVDSKVQGDFYSQLSSPLKRFIELESFYHGVLYENNAQLVFNEIAQFANEAFDYNSTDVSEKLIDVAQQKCDKICYGSLPITTRINYAVQRISLKHLGFMSKGMETGLQYGFDSGVTLDHVYKNQAEGVTILGKLIDKVYLNNIGWKGIRQRKAHSITEIKNKIISLKATGREVKILDIAGGPARYLIEIADEFRDIKIQVRDYQIQNIEQGRQLAEQRGLTNIIYEQSDAFNIENYNIEKFQPNIVVISGIFELFPNNQLITNAIQGVASIIEDLGYLIYTGQPWHPNLRQIAHVLGNHQKNKWVMRCRSQYELDKLFSQYGFEKENMHIDNWGIFTVSSALFKVQ</sequence>
<proteinExistence type="predicted"/>
<dbReference type="InterPro" id="IPR051044">
    <property type="entry name" value="MAG_DAG_Lipase"/>
</dbReference>
<feature type="domain" description="Serine aminopeptidase S33" evidence="1">
    <location>
        <begin position="41"/>
        <end position="271"/>
    </location>
</feature>
<dbReference type="Gene3D" id="3.40.50.1820">
    <property type="entry name" value="alpha/beta hydrolase"/>
    <property type="match status" value="1"/>
</dbReference>
<feature type="domain" description="Methyltransferase" evidence="2">
    <location>
        <begin position="284"/>
        <end position="578"/>
    </location>
</feature>
<dbReference type="STRING" id="1219077.VAZ01S_133_00020"/>
<keyword evidence="4" id="KW-1185">Reference proteome</keyword>
<protein>
    <recommendedName>
        <fullName evidence="5">Serine aminopeptidase S33 domain-containing protein</fullName>
    </recommendedName>
</protein>
<accession>U3AWM6</accession>
<dbReference type="Pfam" id="PF12147">
    <property type="entry name" value="Methyltransf_20"/>
    <property type="match status" value="1"/>
</dbReference>
<dbReference type="InterPro" id="IPR029063">
    <property type="entry name" value="SAM-dependent_MTases_sf"/>
</dbReference>